<dbReference type="InterPro" id="IPR001867">
    <property type="entry name" value="OmpR/PhoB-type_DNA-bd"/>
</dbReference>
<accession>A0A919MQF4</accession>
<feature type="region of interest" description="Disordered" evidence="3">
    <location>
        <begin position="1"/>
        <end position="20"/>
    </location>
</feature>
<dbReference type="GO" id="GO:0006780">
    <property type="term" value="P:uroporphyrinogen III biosynthetic process"/>
    <property type="evidence" value="ECO:0007669"/>
    <property type="project" value="InterPro"/>
</dbReference>
<dbReference type="Pfam" id="PF00486">
    <property type="entry name" value="Trans_reg_C"/>
    <property type="match status" value="1"/>
</dbReference>
<dbReference type="GO" id="GO:0000160">
    <property type="term" value="P:phosphorelay signal transduction system"/>
    <property type="evidence" value="ECO:0007669"/>
    <property type="project" value="InterPro"/>
</dbReference>
<dbReference type="SUPFAM" id="SSF46894">
    <property type="entry name" value="C-terminal effector domain of the bipartite response regulators"/>
    <property type="match status" value="1"/>
</dbReference>
<keyword evidence="6" id="KW-1185">Reference proteome</keyword>
<feature type="domain" description="OmpR/PhoB-type" evidence="4">
    <location>
        <begin position="287"/>
        <end position="379"/>
    </location>
</feature>
<dbReference type="GO" id="GO:0006355">
    <property type="term" value="P:regulation of DNA-templated transcription"/>
    <property type="evidence" value="ECO:0007669"/>
    <property type="project" value="InterPro"/>
</dbReference>
<dbReference type="Gene3D" id="1.10.10.10">
    <property type="entry name" value="Winged helix-like DNA-binding domain superfamily/Winged helix DNA-binding domain"/>
    <property type="match status" value="1"/>
</dbReference>
<evidence type="ECO:0000256" key="3">
    <source>
        <dbReference type="SAM" id="MobiDB-lite"/>
    </source>
</evidence>
<dbReference type="Pfam" id="PF02602">
    <property type="entry name" value="HEM4"/>
    <property type="match status" value="1"/>
</dbReference>
<dbReference type="RefSeq" id="WP_203770319.1">
    <property type="nucleotide sequence ID" value="NZ_BAAAYJ010000026.1"/>
</dbReference>
<dbReference type="EMBL" id="BOMQ01000050">
    <property type="protein sequence ID" value="GIE50493.1"/>
    <property type="molecule type" value="Genomic_DNA"/>
</dbReference>
<feature type="compositionally biased region" description="Low complexity" evidence="3">
    <location>
        <begin position="10"/>
        <end position="20"/>
    </location>
</feature>
<evidence type="ECO:0000313" key="5">
    <source>
        <dbReference type="EMBL" id="GIE50493.1"/>
    </source>
</evidence>
<dbReference type="InterPro" id="IPR039793">
    <property type="entry name" value="UROS/Hem4"/>
</dbReference>
<dbReference type="CDD" id="cd00383">
    <property type="entry name" value="trans_reg_C"/>
    <property type="match status" value="1"/>
</dbReference>
<dbReference type="InterPro" id="IPR003754">
    <property type="entry name" value="4pyrrol_synth_uPrphyn_synth"/>
</dbReference>
<dbReference type="InterPro" id="IPR036108">
    <property type="entry name" value="4pyrrol_syn_uPrphyn_synt_sf"/>
</dbReference>
<dbReference type="NCBIfam" id="NF005568">
    <property type="entry name" value="PRK07239.1"/>
    <property type="match status" value="1"/>
</dbReference>
<protein>
    <submittedName>
        <fullName evidence="5">Uroporphyrinogen-III synthase</fullName>
    </submittedName>
</protein>
<dbReference type="Gene3D" id="3.40.50.10090">
    <property type="match status" value="2"/>
</dbReference>
<sequence length="384" mass="39624">MADSTGPVTPAGASAPDAPAGPLSGFTIAVTAERRREELSALFERRGAKVLVAPAITIVPLGDDQALHAATEACVGLAPDIVVATTGIGFRGWLEAAEGWGMGDTLRAALNRARLIARGAKPCGAIRAADLREDWSAVTESSEEILARLLEQGIAGRRIAVQLHGGPQAEFTGALRAAGAAVVEIPVYRWTLPGDLAPVRRLVALLSAGQIDAVTFTSAPAVQALLEIAGDSAEEVLDRFRGGTMAACVGPVTAASLVERDVPVVTPPRSRLGALVKVVTDELPRRAARLGVAGTVLEIRGHAVLIDGRVQALPPAAMAILGTLATRPGAVVSKDRLAAALPRGTDGHAVDVAIARLRTALGPGGHIETIIKRGYRLRVDEPAA</sequence>
<evidence type="ECO:0000256" key="2">
    <source>
        <dbReference type="PROSITE-ProRule" id="PRU01091"/>
    </source>
</evidence>
<dbReference type="GO" id="GO:0004852">
    <property type="term" value="F:uroporphyrinogen-III synthase activity"/>
    <property type="evidence" value="ECO:0007669"/>
    <property type="project" value="InterPro"/>
</dbReference>
<dbReference type="AlphaFoldDB" id="A0A919MQF4"/>
<dbReference type="SUPFAM" id="SSF69618">
    <property type="entry name" value="HemD-like"/>
    <property type="match status" value="1"/>
</dbReference>
<keyword evidence="1 2" id="KW-0238">DNA-binding</keyword>
<name>A0A919MQF4_9ACTN</name>
<proteinExistence type="predicted"/>
<dbReference type="InterPro" id="IPR016032">
    <property type="entry name" value="Sig_transdc_resp-reg_C-effctor"/>
</dbReference>
<dbReference type="PANTHER" id="PTHR40082:SF1">
    <property type="entry name" value="BLR5956 PROTEIN"/>
    <property type="match status" value="1"/>
</dbReference>
<feature type="DNA-binding region" description="OmpR/PhoB-type" evidence="2">
    <location>
        <begin position="287"/>
        <end position="379"/>
    </location>
</feature>
<dbReference type="GO" id="GO:0003677">
    <property type="term" value="F:DNA binding"/>
    <property type="evidence" value="ECO:0007669"/>
    <property type="project" value="UniProtKB-UniRule"/>
</dbReference>
<dbReference type="SMART" id="SM00862">
    <property type="entry name" value="Trans_reg_C"/>
    <property type="match status" value="1"/>
</dbReference>
<dbReference type="PROSITE" id="PS51755">
    <property type="entry name" value="OMPR_PHOB"/>
    <property type="match status" value="1"/>
</dbReference>
<evidence type="ECO:0000256" key="1">
    <source>
        <dbReference type="ARBA" id="ARBA00023125"/>
    </source>
</evidence>
<reference evidence="5" key="1">
    <citation type="submission" date="2021-01" db="EMBL/GenBank/DDBJ databases">
        <title>Whole genome shotgun sequence of Actinoplanes nipponensis NBRC 14063.</title>
        <authorList>
            <person name="Komaki H."/>
            <person name="Tamura T."/>
        </authorList>
    </citation>
    <scope>NUCLEOTIDE SEQUENCE</scope>
    <source>
        <strain evidence="5">NBRC 14063</strain>
    </source>
</reference>
<dbReference type="Proteomes" id="UP000647172">
    <property type="component" value="Unassembled WGS sequence"/>
</dbReference>
<dbReference type="InterPro" id="IPR036388">
    <property type="entry name" value="WH-like_DNA-bd_sf"/>
</dbReference>
<evidence type="ECO:0000259" key="4">
    <source>
        <dbReference type="PROSITE" id="PS51755"/>
    </source>
</evidence>
<gene>
    <name evidence="5" type="ORF">Ani05nite_40270</name>
</gene>
<organism evidence="5 6">
    <name type="scientific">Actinoplanes nipponensis</name>
    <dbReference type="NCBI Taxonomy" id="135950"/>
    <lineage>
        <taxon>Bacteria</taxon>
        <taxon>Bacillati</taxon>
        <taxon>Actinomycetota</taxon>
        <taxon>Actinomycetes</taxon>
        <taxon>Micromonosporales</taxon>
        <taxon>Micromonosporaceae</taxon>
        <taxon>Actinoplanes</taxon>
    </lineage>
</organism>
<dbReference type="PANTHER" id="PTHR40082">
    <property type="entry name" value="BLR5956 PROTEIN"/>
    <property type="match status" value="1"/>
</dbReference>
<dbReference type="CDD" id="cd06578">
    <property type="entry name" value="HemD"/>
    <property type="match status" value="1"/>
</dbReference>
<comment type="caution">
    <text evidence="5">The sequence shown here is derived from an EMBL/GenBank/DDBJ whole genome shotgun (WGS) entry which is preliminary data.</text>
</comment>
<evidence type="ECO:0000313" key="6">
    <source>
        <dbReference type="Proteomes" id="UP000647172"/>
    </source>
</evidence>